<organism evidence="2 3">
    <name type="scientific">Pontibacter mangrovi</name>
    <dbReference type="NCBI Taxonomy" id="2589816"/>
    <lineage>
        <taxon>Bacteria</taxon>
        <taxon>Pseudomonadati</taxon>
        <taxon>Bacteroidota</taxon>
        <taxon>Cytophagia</taxon>
        <taxon>Cytophagales</taxon>
        <taxon>Hymenobacteraceae</taxon>
        <taxon>Pontibacter</taxon>
    </lineage>
</organism>
<sequence length="1252" mass="134639">MKKLILCALVFLCGTCSIATYAQQPTVEWAQRYNSIDTVSTNDKAVAIATDAQGNVYITGNSQGVSPVNMITLKYSPSGQLLWKYAYDADDIVQANDIAIDNQGGVYLLGTYSAMNSDFITIRLDAQTGQQSWVQQFNGPSNRNDQPAAITTDNSGGVYVTGTSESNQTEFNIVTIRYEALTGNKTWDMEYSGPGFGSSGADLATDNNGSVYVIGTSINPDAFSRDMVTIRYEAATGAELWAIRYSNKELENGDLAYGRSIAIDSNGMVYVAGSSYGTDAGVNYVAISYDAAGTQRWLSRYNYQPGVYSTDEAAIIAVDNQGGVFVTGSSGSAMATVGFNAQTGAQVWDSRYENFRFIPVYPKGLAADNTGGVYVTGVSMDDFVTIRYNALDGRQEWEKVFDSSQQPNSDEPAGLALDNQGRLYVTGNSVELGVDEKSDIVTIAYESGTGDSLWTQTYDGSGSFPTTDRPVAVAVDADGNSYVTGTSESENRSTLTTVKYSPAGDSLWAVHYGETGFKIAVANAIDNQGNLYVTGTSNDKSINGDIDIITIRYDAATGQVIWASLYDVVVDEYTEERAAGLAVDKNGNIYVAGTSRNYLSNTMEDIVVIRYDTATGDTLWVSRYDAGLAGANEDRAVAITTDPGGAVYVAGNTSNYDNESSSDFITIRFEAENGTKKWEKRFDSGEGSRHDVVAAIAADAQGGLYVTGAGDEGYTTIRYQTATGQEVWRSKPIDTAVNFNTPTAMAVDGRGGVYVTGLAYNSSTFTDFGTVRYDAATGDLDWAKTYNYTGGNGDWATALTVDSVGGVYVTGYSQTDQMGSIYSTVKYNGDNGDQVWAEQTAGPSDFPTVIATDPQGNIVVTGYSMNTSIDFLTIKYNQPSVCLELPEVPIAGPGVARAGTNGVSYTLGGSGATNFLWQITDNEGRDYTSFSGQGTDTIRVNWASKPAVYKITATYGTTPDCPTHTAVLYVHVSDPAAGYVTGGGWSDAPANPAYELMQSDSRAYWGFVARYSNGGKLQGQVNLVLENSLINFRSTSLEEGSLVVTGNQAFFRGYGRLTRLSATGNIESDPRRFGFLIAATDVQYDSKQKDKLVNWNSNEKDQLRILIWEIDEDGTRGAVVFDNQAACAANLDENSPACQTISGGNITIHGAQFKSKQDNSLLAAELEQQLIAYPTAFQEHTTVAFTLKQQSGYTLDLYDLKGALIKRIAAGDAESGRLYEHSVQAAGLAKGFYFVRLMTDQGVQTVKILVQR</sequence>
<name>A0A501W4P1_9BACT</name>
<dbReference type="EMBL" id="VFRQ01000007">
    <property type="protein sequence ID" value="TPE43260.1"/>
    <property type="molecule type" value="Genomic_DNA"/>
</dbReference>
<evidence type="ECO:0000313" key="2">
    <source>
        <dbReference type="EMBL" id="TPE43260.1"/>
    </source>
</evidence>
<dbReference type="InterPro" id="IPR052918">
    <property type="entry name" value="Motility_Chemotaxis_Reg"/>
</dbReference>
<dbReference type="SUPFAM" id="SSF69322">
    <property type="entry name" value="Tricorn protease domain 2"/>
    <property type="match status" value="1"/>
</dbReference>
<keyword evidence="1" id="KW-0732">Signal</keyword>
<dbReference type="PANTHER" id="PTHR35580:SF1">
    <property type="entry name" value="PHYTASE-LIKE DOMAIN-CONTAINING PROTEIN"/>
    <property type="match status" value="1"/>
</dbReference>
<dbReference type="Gene3D" id="2.120.10.30">
    <property type="entry name" value="TolB, C-terminal domain"/>
    <property type="match status" value="3"/>
</dbReference>
<dbReference type="NCBIfam" id="TIGR04183">
    <property type="entry name" value="Por_Secre_tail"/>
    <property type="match status" value="1"/>
</dbReference>
<dbReference type="InterPro" id="IPR010620">
    <property type="entry name" value="SBBP_repeat"/>
</dbReference>
<keyword evidence="3" id="KW-1185">Reference proteome</keyword>
<dbReference type="InterPro" id="IPR011042">
    <property type="entry name" value="6-blade_b-propeller_TolB-like"/>
</dbReference>
<comment type="caution">
    <text evidence="2">The sequence shown here is derived from an EMBL/GenBank/DDBJ whole genome shotgun (WGS) entry which is preliminary data.</text>
</comment>
<gene>
    <name evidence="2" type="ORF">FJM65_14205</name>
</gene>
<dbReference type="PANTHER" id="PTHR35580">
    <property type="entry name" value="CELL SURFACE GLYCOPROTEIN (S-LAYER PROTEIN)-LIKE PROTEIN"/>
    <property type="match status" value="1"/>
</dbReference>
<accession>A0A501W4P1</accession>
<dbReference type="NCBIfam" id="TIGR02608">
    <property type="entry name" value="delta_60_rpt"/>
    <property type="match status" value="2"/>
</dbReference>
<dbReference type="RefSeq" id="WP_140622206.1">
    <property type="nucleotide sequence ID" value="NZ_VFRQ01000007.1"/>
</dbReference>
<reference evidence="2 3" key="1">
    <citation type="submission" date="2019-06" db="EMBL/GenBank/DDBJ databases">
        <title>A novel bacterium of genus Pontibacter, isolated from marine sediment.</title>
        <authorList>
            <person name="Huang H."/>
            <person name="Mo K."/>
            <person name="Hu Y."/>
        </authorList>
    </citation>
    <scope>NUCLEOTIDE SEQUENCE [LARGE SCALE GENOMIC DNA]</scope>
    <source>
        <strain evidence="2 3">HB172049</strain>
    </source>
</reference>
<dbReference type="SUPFAM" id="SSF50998">
    <property type="entry name" value="Quinoprotein alcohol dehydrogenase-like"/>
    <property type="match status" value="1"/>
</dbReference>
<evidence type="ECO:0000313" key="3">
    <source>
        <dbReference type="Proteomes" id="UP000316727"/>
    </source>
</evidence>
<evidence type="ECO:0000256" key="1">
    <source>
        <dbReference type="SAM" id="SignalP"/>
    </source>
</evidence>
<feature type="signal peptide" evidence="1">
    <location>
        <begin position="1"/>
        <end position="22"/>
    </location>
</feature>
<dbReference type="InterPro" id="IPR026444">
    <property type="entry name" value="Secre_tail"/>
</dbReference>
<proteinExistence type="predicted"/>
<dbReference type="OrthoDB" id="9811934at2"/>
<protein>
    <submittedName>
        <fullName evidence="2">T9SS type A sorting domain-containing protein</fullName>
    </submittedName>
</protein>
<feature type="chain" id="PRO_5021191237" evidence="1">
    <location>
        <begin position="23"/>
        <end position="1252"/>
    </location>
</feature>
<dbReference type="Proteomes" id="UP000316727">
    <property type="component" value="Unassembled WGS sequence"/>
</dbReference>
<dbReference type="InterPro" id="IPR013431">
    <property type="entry name" value="Delta_60_rpt"/>
</dbReference>
<dbReference type="AlphaFoldDB" id="A0A501W4P1"/>
<dbReference type="InterPro" id="IPR011047">
    <property type="entry name" value="Quinoprotein_ADH-like_sf"/>
</dbReference>
<dbReference type="Pfam" id="PF06739">
    <property type="entry name" value="SBBP"/>
    <property type="match status" value="3"/>
</dbReference>
<dbReference type="SUPFAM" id="SSF101898">
    <property type="entry name" value="NHL repeat"/>
    <property type="match status" value="1"/>
</dbReference>